<comment type="caution">
    <text evidence="1">The sequence shown here is derived from an EMBL/GenBank/DDBJ whole genome shotgun (WGS) entry which is preliminary data.</text>
</comment>
<reference evidence="1 2" key="1">
    <citation type="submission" date="2019-02" db="EMBL/GenBank/DDBJ databases">
        <title>Pedobacter sp. RP-3-8 sp. nov., isolated from Arctic soil.</title>
        <authorList>
            <person name="Dahal R.H."/>
        </authorList>
    </citation>
    <scope>NUCLEOTIDE SEQUENCE [LARGE SCALE GENOMIC DNA]</scope>
    <source>
        <strain evidence="1 2">RP-3-8</strain>
    </source>
</reference>
<dbReference type="AlphaFoldDB" id="A0A4V2MK78"/>
<evidence type="ECO:0000313" key="2">
    <source>
        <dbReference type="Proteomes" id="UP000291117"/>
    </source>
</evidence>
<keyword evidence="2" id="KW-1185">Reference proteome</keyword>
<name>A0A4V2MK78_9SPHI</name>
<dbReference type="OrthoDB" id="6658153at2"/>
<protein>
    <submittedName>
        <fullName evidence="1">Molecular chaperone</fullName>
    </submittedName>
</protein>
<dbReference type="EMBL" id="SJSM01000004">
    <property type="protein sequence ID" value="TCC96936.1"/>
    <property type="molecule type" value="Genomic_DNA"/>
</dbReference>
<dbReference type="RefSeq" id="WP_131608348.1">
    <property type="nucleotide sequence ID" value="NZ_SJSM01000004.1"/>
</dbReference>
<dbReference type="Gene3D" id="2.60.40.10">
    <property type="entry name" value="Immunoglobulins"/>
    <property type="match status" value="1"/>
</dbReference>
<proteinExistence type="predicted"/>
<accession>A0A4V2MK78</accession>
<sequence>MINKTGISMLMAFVLTIVAQLIYLPGIMAQGNLVIMPRRVVFEDTKKRTQELNIANSGADSAKYLVSVIQYRMLENGNFELVTTPDSGQYFADKHFRFFPRSVVLGPNEAQTIKVQVINTGELKPGEYRSHLYFRAVAKEKLLDQKPEAKFAKTMTVHLVPTFGIAIPVIIRVGISPATVSISKSEFTLNVQNYPSLSLTFNRTGNASAYGDIKVNHISDQGKITSVGLAKGFAIYTPIKIRRFTFKLEKSPGVDYRKGKLQILYTTSSDSKPVIITESSLKLF</sequence>
<evidence type="ECO:0000313" key="1">
    <source>
        <dbReference type="EMBL" id="TCC96936.1"/>
    </source>
</evidence>
<dbReference type="SUPFAM" id="SSF49354">
    <property type="entry name" value="PapD-like"/>
    <property type="match status" value="1"/>
</dbReference>
<dbReference type="Proteomes" id="UP000291117">
    <property type="component" value="Unassembled WGS sequence"/>
</dbReference>
<dbReference type="InterPro" id="IPR013783">
    <property type="entry name" value="Ig-like_fold"/>
</dbReference>
<organism evidence="1 2">
    <name type="scientific">Pedobacter hiemivivus</name>
    <dbReference type="NCBI Taxonomy" id="2530454"/>
    <lineage>
        <taxon>Bacteria</taxon>
        <taxon>Pseudomonadati</taxon>
        <taxon>Bacteroidota</taxon>
        <taxon>Sphingobacteriia</taxon>
        <taxon>Sphingobacteriales</taxon>
        <taxon>Sphingobacteriaceae</taxon>
        <taxon>Pedobacter</taxon>
    </lineage>
</organism>
<dbReference type="InterPro" id="IPR008962">
    <property type="entry name" value="PapD-like_sf"/>
</dbReference>
<gene>
    <name evidence="1" type="ORF">EZ444_08700</name>
</gene>